<evidence type="ECO:0000313" key="3">
    <source>
        <dbReference type="Proteomes" id="UP000013961"/>
    </source>
</evidence>
<accession>A0AB33A7L8</accession>
<proteinExistence type="predicted"/>
<protein>
    <submittedName>
        <fullName evidence="2">Uncharacterized protein</fullName>
    </submittedName>
</protein>
<evidence type="ECO:0000256" key="1">
    <source>
        <dbReference type="SAM" id="MobiDB-lite"/>
    </source>
</evidence>
<gene>
    <name evidence="2" type="ORF">MASS_1084</name>
</gene>
<dbReference type="AlphaFoldDB" id="A0AB33A7L8"/>
<evidence type="ECO:0000313" key="2">
    <source>
        <dbReference type="EMBL" id="AGM27686.1"/>
    </source>
</evidence>
<dbReference type="Proteomes" id="UP000013961">
    <property type="component" value="Chromosome"/>
</dbReference>
<feature type="region of interest" description="Disordered" evidence="1">
    <location>
        <begin position="1"/>
        <end position="21"/>
    </location>
</feature>
<sequence>MALADLLDEPQHLGGPDAERCSAADRPEAWAALSVGWSRVLAAARTIQGRHSEDSQDAVLAQCADASREAAVHELRWVWARLVNKFIGEVGSDA</sequence>
<dbReference type="EMBL" id="CP004374">
    <property type="protein sequence ID" value="AGM27686.1"/>
    <property type="molecule type" value="Genomic_DNA"/>
</dbReference>
<reference evidence="2 3" key="1">
    <citation type="journal article" date="2013" name="Genome Announc.">
        <title>Complete Genome Sequence of Mycobacterium massiliense Clinical Strain Asan 50594, Belonging to the Type II Genotype.</title>
        <authorList>
            <person name="Kim B.J."/>
            <person name="Kim B.R."/>
            <person name="Hong S.H."/>
            <person name="Seok S.H."/>
            <person name="Kook Y.H."/>
            <person name="Kim B.J."/>
        </authorList>
    </citation>
    <scope>NUCLEOTIDE SEQUENCE [LARGE SCALE GENOMIC DNA]</scope>
    <source>
        <strain evidence="2 3">50594</strain>
    </source>
</reference>
<name>A0AB33A7L8_9MYCO</name>
<dbReference type="KEGG" id="mabb:MASS_1084"/>
<organism evidence="2 3">
    <name type="scientific">Mycobacteroides abscessus subsp. bolletii 50594</name>
    <dbReference type="NCBI Taxonomy" id="1303024"/>
    <lineage>
        <taxon>Bacteria</taxon>
        <taxon>Bacillati</taxon>
        <taxon>Actinomycetota</taxon>
        <taxon>Actinomycetes</taxon>
        <taxon>Mycobacteriales</taxon>
        <taxon>Mycobacteriaceae</taxon>
        <taxon>Mycobacteroides</taxon>
        <taxon>Mycobacteroides abscessus</taxon>
    </lineage>
</organism>